<keyword evidence="2" id="KW-1185">Reference proteome</keyword>
<dbReference type="OrthoDB" id="3071392at2759"/>
<protein>
    <submittedName>
        <fullName evidence="1">Uncharacterized protein</fullName>
    </submittedName>
</protein>
<name>A8NP57_COPC7</name>
<sequence length="463" mass="52056">MKLLRDAAKGDPFKLFDLANSINRDNYSLDVLDAVLPHVEYAKLPRTTAQCNSADGERVFGVLACIAASLEYGCSRTPSLQEGTVTKLVANFDNILAWMKFAMARLSVSTESQFVRETLWSMATVLYQLCMIDFRSSDLLMGSREAVKLFLKAWTFRSKSAVNVYSTLGLARGECILTKLLHVYLSDKEGLATFLEVVLAFPGRLKLFCNAVICRIDQPPAQVGGWNDIVDISMACSMLLASLHCLHWQGVRVIVRQLRLSNYLSRSVTMLANLQQRLPLHIILCSYPRLFLLTTDPRAAEEMLDSGILTLLADALMKVEESALEDAGWRIVEDMLRAFGAYLFHPRSLAALRRALAALPQSVIDGLRRRERVGPLWEQIYSTLPFRVAGQQEVERKGLRLCDNDLHHEIWVAGNVRAQTGRRDTNMNAMSCVTHTMNALRRTYDTVKRLARFIFGVSKTCIV</sequence>
<comment type="caution">
    <text evidence="1">The sequence shown here is derived from an EMBL/GenBank/DDBJ whole genome shotgun (WGS) entry which is preliminary data.</text>
</comment>
<dbReference type="VEuPathDB" id="FungiDB:CC1G_12599"/>
<dbReference type="Proteomes" id="UP000001861">
    <property type="component" value="Unassembled WGS sequence"/>
</dbReference>
<gene>
    <name evidence="1" type="ORF">CC1G_12599</name>
</gene>
<proteinExistence type="predicted"/>
<reference evidence="1 2" key="1">
    <citation type="journal article" date="2010" name="Proc. Natl. Acad. Sci. U.S.A.">
        <title>Insights into evolution of multicellular fungi from the assembled chromosomes of the mushroom Coprinopsis cinerea (Coprinus cinereus).</title>
        <authorList>
            <person name="Stajich J.E."/>
            <person name="Wilke S.K."/>
            <person name="Ahren D."/>
            <person name="Au C.H."/>
            <person name="Birren B.W."/>
            <person name="Borodovsky M."/>
            <person name="Burns C."/>
            <person name="Canback B."/>
            <person name="Casselton L.A."/>
            <person name="Cheng C.K."/>
            <person name="Deng J."/>
            <person name="Dietrich F.S."/>
            <person name="Fargo D.C."/>
            <person name="Farman M.L."/>
            <person name="Gathman A.C."/>
            <person name="Goldberg J."/>
            <person name="Guigo R."/>
            <person name="Hoegger P.J."/>
            <person name="Hooker J.B."/>
            <person name="Huggins A."/>
            <person name="James T.Y."/>
            <person name="Kamada T."/>
            <person name="Kilaru S."/>
            <person name="Kodira C."/>
            <person name="Kues U."/>
            <person name="Kupfer D."/>
            <person name="Kwan H.S."/>
            <person name="Lomsadze A."/>
            <person name="Li W."/>
            <person name="Lilly W.W."/>
            <person name="Ma L.J."/>
            <person name="Mackey A.J."/>
            <person name="Manning G."/>
            <person name="Martin F."/>
            <person name="Muraguchi H."/>
            <person name="Natvig D.O."/>
            <person name="Palmerini H."/>
            <person name="Ramesh M.A."/>
            <person name="Rehmeyer C.J."/>
            <person name="Roe B.A."/>
            <person name="Shenoy N."/>
            <person name="Stanke M."/>
            <person name="Ter-Hovhannisyan V."/>
            <person name="Tunlid A."/>
            <person name="Velagapudi R."/>
            <person name="Vision T.J."/>
            <person name="Zeng Q."/>
            <person name="Zolan M.E."/>
            <person name="Pukkila P.J."/>
        </authorList>
    </citation>
    <scope>NUCLEOTIDE SEQUENCE [LARGE SCALE GENOMIC DNA]</scope>
    <source>
        <strain evidence="2">Okayama-7 / 130 / ATCC MYA-4618 / FGSC 9003</strain>
    </source>
</reference>
<dbReference type="AlphaFoldDB" id="A8NP57"/>
<dbReference type="InParanoid" id="A8NP57"/>
<dbReference type="GeneID" id="6011804"/>
<dbReference type="RefSeq" id="XP_001835271.2">
    <property type="nucleotide sequence ID" value="XM_001835219.2"/>
</dbReference>
<evidence type="ECO:0000313" key="2">
    <source>
        <dbReference type="Proteomes" id="UP000001861"/>
    </source>
</evidence>
<evidence type="ECO:0000313" key="1">
    <source>
        <dbReference type="EMBL" id="EAU86537.2"/>
    </source>
</evidence>
<dbReference type="KEGG" id="cci:CC1G_12599"/>
<accession>A8NP57</accession>
<organism evidence="1 2">
    <name type="scientific">Coprinopsis cinerea (strain Okayama-7 / 130 / ATCC MYA-4618 / FGSC 9003)</name>
    <name type="common">Inky cap fungus</name>
    <name type="synonym">Hormographiella aspergillata</name>
    <dbReference type="NCBI Taxonomy" id="240176"/>
    <lineage>
        <taxon>Eukaryota</taxon>
        <taxon>Fungi</taxon>
        <taxon>Dikarya</taxon>
        <taxon>Basidiomycota</taxon>
        <taxon>Agaricomycotina</taxon>
        <taxon>Agaricomycetes</taxon>
        <taxon>Agaricomycetidae</taxon>
        <taxon>Agaricales</taxon>
        <taxon>Agaricineae</taxon>
        <taxon>Psathyrellaceae</taxon>
        <taxon>Coprinopsis</taxon>
    </lineage>
</organism>
<dbReference type="HOGENOM" id="CLU_590531_0_0_1"/>
<dbReference type="EMBL" id="AACS02000012">
    <property type="protein sequence ID" value="EAU86537.2"/>
    <property type="molecule type" value="Genomic_DNA"/>
</dbReference>